<feature type="compositionally biased region" description="Polar residues" evidence="2">
    <location>
        <begin position="45"/>
        <end position="57"/>
    </location>
</feature>
<keyword evidence="1" id="KW-0175">Coiled coil</keyword>
<sequence length="283" mass="30908">MTPEDRSPAGPSWIKKQFNSDVPPGRRALAMTLGDLCRHLKPDFSGQSGNKRLNQSEAAGRLRSNPSSLSRFLSGKTVPGPEFIETLYKEACTDAGSERAVGISLDDVMSLRLRAVDERRCVRCADLSEQAEQLASLRNESATLRAAVTELNAAKAGLQARLAALARPAPPPVPRRRGDRRRSRNDVAAARRVAAQAEELGRGDRQDVALAMLRQTTTEVLSPVETAVVLLTLRQRHQNRLADNLIHVYGRDQGDRDVMQAALELHEQGAHGDAGALLRSAMR</sequence>
<protein>
    <submittedName>
        <fullName evidence="3">Uncharacterized protein</fullName>
    </submittedName>
</protein>
<feature type="region of interest" description="Disordered" evidence="2">
    <location>
        <begin position="167"/>
        <end position="187"/>
    </location>
</feature>
<evidence type="ECO:0000256" key="2">
    <source>
        <dbReference type="SAM" id="MobiDB-lite"/>
    </source>
</evidence>
<evidence type="ECO:0000256" key="1">
    <source>
        <dbReference type="SAM" id="Coils"/>
    </source>
</evidence>
<dbReference type="GeneID" id="41401303"/>
<name>C9Z2M5_STRSW</name>
<evidence type="ECO:0000313" key="3">
    <source>
        <dbReference type="EMBL" id="CBG72736.1"/>
    </source>
</evidence>
<feature type="region of interest" description="Disordered" evidence="2">
    <location>
        <begin position="42"/>
        <end position="68"/>
    </location>
</feature>
<organism evidence="3 4">
    <name type="scientific">Streptomyces scabiei (strain 87.22)</name>
    <dbReference type="NCBI Taxonomy" id="680198"/>
    <lineage>
        <taxon>Bacteria</taxon>
        <taxon>Bacillati</taxon>
        <taxon>Actinomycetota</taxon>
        <taxon>Actinomycetes</taxon>
        <taxon>Kitasatosporales</taxon>
        <taxon>Streptomycetaceae</taxon>
        <taxon>Streptomyces</taxon>
    </lineage>
</organism>
<dbReference type="HOGENOM" id="CLU_983267_0_0_11"/>
<gene>
    <name evidence="3" type="ordered locus">SCAB_57101</name>
</gene>
<dbReference type="InterPro" id="IPR001387">
    <property type="entry name" value="Cro/C1-type_HTH"/>
</dbReference>
<dbReference type="EMBL" id="FN554889">
    <property type="protein sequence ID" value="CBG72736.1"/>
    <property type="molecule type" value="Genomic_DNA"/>
</dbReference>
<dbReference type="KEGG" id="scb:SCAB_57101"/>
<dbReference type="Proteomes" id="UP000001444">
    <property type="component" value="Chromosome"/>
</dbReference>
<dbReference type="CDD" id="cd00093">
    <property type="entry name" value="HTH_XRE"/>
    <property type="match status" value="1"/>
</dbReference>
<feature type="compositionally biased region" description="Basic residues" evidence="2">
    <location>
        <begin position="174"/>
        <end position="183"/>
    </location>
</feature>
<dbReference type="RefSeq" id="WP_013003305.1">
    <property type="nucleotide sequence ID" value="NC_013929.1"/>
</dbReference>
<evidence type="ECO:0000313" key="4">
    <source>
        <dbReference type="Proteomes" id="UP000001444"/>
    </source>
</evidence>
<feature type="region of interest" description="Disordered" evidence="2">
    <location>
        <begin position="1"/>
        <end position="21"/>
    </location>
</feature>
<reference evidence="3 4" key="1">
    <citation type="journal article" date="2010" name="Mol. Plant Microbe Interact.">
        <title>Streptomyces scabies 87-22 contains a coronafacic acid-like biosynthetic cluster that contributes to plant-microbe interactions.</title>
        <authorList>
            <person name="Bignell D.R."/>
            <person name="Seipke R.F."/>
            <person name="Huguet-Tapia J.C."/>
            <person name="Chambers A.H."/>
            <person name="Parry R.J."/>
            <person name="Loria R."/>
        </authorList>
    </citation>
    <scope>NUCLEOTIDE SEQUENCE [LARGE SCALE GENOMIC DNA]</scope>
    <source>
        <strain evidence="3 4">87.22</strain>
    </source>
</reference>
<proteinExistence type="predicted"/>
<accession>C9Z2M5</accession>
<dbReference type="eggNOG" id="ENOG5031X7V">
    <property type="taxonomic scope" value="Bacteria"/>
</dbReference>
<feature type="coiled-coil region" evidence="1">
    <location>
        <begin position="127"/>
        <end position="154"/>
    </location>
</feature>
<dbReference type="AlphaFoldDB" id="C9Z2M5"/>
<keyword evidence="4" id="KW-1185">Reference proteome</keyword>